<feature type="compositionally biased region" description="Basic and acidic residues" evidence="1">
    <location>
        <begin position="139"/>
        <end position="148"/>
    </location>
</feature>
<dbReference type="VEuPathDB" id="TriTrypDB:BCY84_10337"/>
<feature type="compositionally biased region" description="Polar residues" evidence="1">
    <location>
        <begin position="162"/>
        <end position="177"/>
    </location>
</feature>
<dbReference type="Proteomes" id="UP000246078">
    <property type="component" value="Unassembled WGS sequence"/>
</dbReference>
<dbReference type="VEuPathDB" id="TriTrypDB:C3747_20g330"/>
<reference evidence="3 4" key="1">
    <citation type="journal article" date="2018" name="Microb. Genom.">
        <title>Expanding an expanded genome: long-read sequencing of Trypanosoma cruzi.</title>
        <authorList>
            <person name="Berna L."/>
            <person name="Rodriguez M."/>
            <person name="Chiribao M.L."/>
            <person name="Parodi-Talice A."/>
            <person name="Pita S."/>
            <person name="Rijo G."/>
            <person name="Alvarez-Valin F."/>
            <person name="Robello C."/>
        </authorList>
    </citation>
    <scope>NUCLEOTIDE SEQUENCE [LARGE SCALE GENOMIC DNA]</scope>
    <source>
        <strain evidence="3 4">TCC</strain>
    </source>
</reference>
<dbReference type="VEuPathDB" id="TriTrypDB:TCDM_09308"/>
<accession>A0A2V2X9C1</accession>
<proteinExistence type="predicted"/>
<gene>
    <name evidence="3" type="ORF">C3747_20g330</name>
</gene>
<dbReference type="VEuPathDB" id="TriTrypDB:TcBrA4_0171950"/>
<organism evidence="3 4">
    <name type="scientific">Trypanosoma cruzi</name>
    <dbReference type="NCBI Taxonomy" id="5693"/>
    <lineage>
        <taxon>Eukaryota</taxon>
        <taxon>Discoba</taxon>
        <taxon>Euglenozoa</taxon>
        <taxon>Kinetoplastea</taxon>
        <taxon>Metakinetoplastina</taxon>
        <taxon>Trypanosomatida</taxon>
        <taxon>Trypanosomatidae</taxon>
        <taxon>Trypanosoma</taxon>
        <taxon>Schizotrypanum</taxon>
    </lineage>
</organism>
<protein>
    <submittedName>
        <fullName evidence="3">Putative mucin-associated surface protein (MASP)</fullName>
    </submittedName>
</protein>
<dbReference type="EMBL" id="PRFC01000020">
    <property type="protein sequence ID" value="PWV17085.1"/>
    <property type="molecule type" value="Genomic_DNA"/>
</dbReference>
<sequence length="187" mass="18632">MALMMTGRVLLVCALCVLWCGAAVVASASDVVAGGPVTLGDPGGGVQSSLADGSDGGSGGSKADSSNESKSEPLVSASGEESPALLLDEDEGGNLAEEHLRPEKEASKGKQEESQSPPQDASPTEVNPAEALDSLPQERLLDAPEKEVITNGGGGGTANGGKDNSGQNAGLSPNNSDLPALIEPEVK</sequence>
<name>A0A2V2X9C1_TRYCR</name>
<evidence type="ECO:0000256" key="1">
    <source>
        <dbReference type="SAM" id="MobiDB-lite"/>
    </source>
</evidence>
<feature type="compositionally biased region" description="Polar residues" evidence="1">
    <location>
        <begin position="114"/>
        <end position="125"/>
    </location>
</feature>
<evidence type="ECO:0000256" key="2">
    <source>
        <dbReference type="SAM" id="SignalP"/>
    </source>
</evidence>
<feature type="chain" id="PRO_5030059056" evidence="2">
    <location>
        <begin position="29"/>
        <end position="187"/>
    </location>
</feature>
<dbReference type="AlphaFoldDB" id="A0A2V2X9C1"/>
<evidence type="ECO:0000313" key="4">
    <source>
        <dbReference type="Proteomes" id="UP000246078"/>
    </source>
</evidence>
<dbReference type="VEuPathDB" id="TriTrypDB:TcCL_ESM11140"/>
<feature type="signal peptide" evidence="2">
    <location>
        <begin position="1"/>
        <end position="28"/>
    </location>
</feature>
<comment type="caution">
    <text evidence="3">The sequence shown here is derived from an EMBL/GenBank/DDBJ whole genome shotgun (WGS) entry which is preliminary data.</text>
</comment>
<evidence type="ECO:0000313" key="3">
    <source>
        <dbReference type="EMBL" id="PWV17085.1"/>
    </source>
</evidence>
<dbReference type="VEuPathDB" id="TriTrypDB:C4B63_1g983"/>
<feature type="region of interest" description="Disordered" evidence="1">
    <location>
        <begin position="41"/>
        <end position="187"/>
    </location>
</feature>
<keyword evidence="2" id="KW-0732">Signal</keyword>
<feature type="compositionally biased region" description="Basic and acidic residues" evidence="1">
    <location>
        <begin position="96"/>
        <end position="113"/>
    </location>
</feature>